<organism evidence="1 2">
    <name type="scientific">Neiella marina</name>
    <dbReference type="NCBI Taxonomy" id="508461"/>
    <lineage>
        <taxon>Bacteria</taxon>
        <taxon>Pseudomonadati</taxon>
        <taxon>Pseudomonadota</taxon>
        <taxon>Gammaproteobacteria</taxon>
        <taxon>Alteromonadales</taxon>
        <taxon>Echinimonadaceae</taxon>
        <taxon>Neiella</taxon>
    </lineage>
</organism>
<reference evidence="2" key="1">
    <citation type="journal article" date="2019" name="Int. J. Syst. Evol. Microbiol.">
        <title>The Global Catalogue of Microorganisms (GCM) 10K type strain sequencing project: providing services to taxonomists for standard genome sequencing and annotation.</title>
        <authorList>
            <consortium name="The Broad Institute Genomics Platform"/>
            <consortium name="The Broad Institute Genome Sequencing Center for Infectious Disease"/>
            <person name="Wu L."/>
            <person name="Ma J."/>
        </authorList>
    </citation>
    <scope>NUCLEOTIDE SEQUENCE [LARGE SCALE GENOMIC DNA]</scope>
    <source>
        <strain evidence="2">CGMCC 1.10130</strain>
    </source>
</reference>
<name>A0A8J2U565_9GAMM</name>
<evidence type="ECO:0000313" key="1">
    <source>
        <dbReference type="EMBL" id="GGA77192.1"/>
    </source>
</evidence>
<protein>
    <recommendedName>
        <fullName evidence="3">TnsA endonuclease N-terminal domain-containing protein</fullName>
    </recommendedName>
</protein>
<sequence length="218" mass="25009">MPIAKPPVGSSSWIVERHRIYAPCVEQTLQAEGSIEHHALLFALMSPTTRYIKLHPHAVFIESRGNSYTTDMVRAFSKTAICCNEFKQSTDAEKPKNVAKYKQITSEFEEANTAFSVVTERQLNAICLYANAKILCRYFHQKPPSKNDKMMVLDIAKRHGPMFMLSLIRLAQRKKIQYASQIVWFLLAHQQLDADLAQVLTSRSRIWLNKESGDRYAF</sequence>
<keyword evidence="2" id="KW-1185">Reference proteome</keyword>
<accession>A0A8J2U565</accession>
<dbReference type="Proteomes" id="UP000619743">
    <property type="component" value="Unassembled WGS sequence"/>
</dbReference>
<comment type="caution">
    <text evidence="1">The sequence shown here is derived from an EMBL/GenBank/DDBJ whole genome shotgun (WGS) entry which is preliminary data.</text>
</comment>
<proteinExistence type="predicted"/>
<dbReference type="EMBL" id="BMDX01000008">
    <property type="protein sequence ID" value="GGA77192.1"/>
    <property type="molecule type" value="Genomic_DNA"/>
</dbReference>
<gene>
    <name evidence="1" type="ORF">GCM10011369_18810</name>
</gene>
<dbReference type="AlphaFoldDB" id="A0A8J2U565"/>
<evidence type="ECO:0000313" key="2">
    <source>
        <dbReference type="Proteomes" id="UP000619743"/>
    </source>
</evidence>
<evidence type="ECO:0008006" key="3">
    <source>
        <dbReference type="Google" id="ProtNLM"/>
    </source>
</evidence>
<dbReference type="RefSeq" id="WP_143824515.1">
    <property type="nucleotide sequence ID" value="NZ_BMDX01000008.1"/>
</dbReference>